<dbReference type="CDD" id="cd01095">
    <property type="entry name" value="Nitrilotriacetate_monoxgenase"/>
    <property type="match status" value="1"/>
</dbReference>
<dbReference type="RefSeq" id="WP_369790832.1">
    <property type="nucleotide sequence ID" value="NZ_CP165628.1"/>
</dbReference>
<dbReference type="InterPro" id="IPR036661">
    <property type="entry name" value="Luciferase-like_sf"/>
</dbReference>
<dbReference type="Pfam" id="PF00296">
    <property type="entry name" value="Bac_luciferase"/>
    <property type="match status" value="1"/>
</dbReference>
<proteinExistence type="inferred from homology"/>
<evidence type="ECO:0000256" key="4">
    <source>
        <dbReference type="ARBA" id="ARBA00023033"/>
    </source>
</evidence>
<dbReference type="InterPro" id="IPR051260">
    <property type="entry name" value="Diverse_substr_monoxygenases"/>
</dbReference>
<feature type="binding site" evidence="6">
    <location>
        <position position="56"/>
    </location>
    <ligand>
        <name>FMN</name>
        <dbReference type="ChEBI" id="CHEBI:58210"/>
    </ligand>
</feature>
<keyword evidence="1 6" id="KW-0285">Flavoprotein</keyword>
<feature type="binding site" evidence="6">
    <location>
        <position position="101"/>
    </location>
    <ligand>
        <name>FMN</name>
        <dbReference type="ChEBI" id="CHEBI:58210"/>
    </ligand>
</feature>
<dbReference type="EC" id="1.14.-.-" evidence="8"/>
<dbReference type="InterPro" id="IPR011251">
    <property type="entry name" value="Luciferase-like_dom"/>
</dbReference>
<dbReference type="GO" id="GO:0004497">
    <property type="term" value="F:monooxygenase activity"/>
    <property type="evidence" value="ECO:0007669"/>
    <property type="project" value="UniProtKB-KW"/>
</dbReference>
<organism evidence="8">
    <name type="scientific">Rouxiella sp. WC2420</name>
    <dbReference type="NCBI Taxonomy" id="3234145"/>
    <lineage>
        <taxon>Bacteria</taxon>
        <taxon>Pseudomonadati</taxon>
        <taxon>Pseudomonadota</taxon>
        <taxon>Gammaproteobacteria</taxon>
        <taxon>Enterobacterales</taxon>
        <taxon>Yersiniaceae</taxon>
        <taxon>Rouxiella</taxon>
    </lineage>
</organism>
<keyword evidence="4 8" id="KW-0503">Monooxygenase</keyword>
<protein>
    <submittedName>
        <fullName evidence="8">NtaA/DmoA family FMN-dependent monooxygenase</fullName>
        <ecNumber evidence="8">1.14.-.-</ecNumber>
    </submittedName>
</protein>
<evidence type="ECO:0000256" key="3">
    <source>
        <dbReference type="ARBA" id="ARBA00023002"/>
    </source>
</evidence>
<dbReference type="InterPro" id="IPR016215">
    <property type="entry name" value="NTA_MOA"/>
</dbReference>
<name>A0AB39VXX2_9GAMM</name>
<dbReference type="EMBL" id="CP165628">
    <property type="protein sequence ID" value="XDU74725.1"/>
    <property type="molecule type" value="Genomic_DNA"/>
</dbReference>
<gene>
    <name evidence="8" type="ORF">AB3G37_11850</name>
</gene>
<evidence type="ECO:0000313" key="8">
    <source>
        <dbReference type="EMBL" id="XDU74725.1"/>
    </source>
</evidence>
<keyword evidence="2 6" id="KW-0288">FMN</keyword>
<keyword evidence="3 8" id="KW-0560">Oxidoreductase</keyword>
<evidence type="ECO:0000256" key="6">
    <source>
        <dbReference type="PIRSR" id="PIRSR000337-1"/>
    </source>
</evidence>
<dbReference type="NCBIfam" id="TIGR03860">
    <property type="entry name" value="FMN_nitrolo"/>
    <property type="match status" value="1"/>
</dbReference>
<dbReference type="AlphaFoldDB" id="A0AB39VXX2"/>
<dbReference type="SUPFAM" id="SSF51679">
    <property type="entry name" value="Bacterial luciferase-like"/>
    <property type="match status" value="1"/>
</dbReference>
<dbReference type="PANTHER" id="PTHR30011">
    <property type="entry name" value="ALKANESULFONATE MONOOXYGENASE-RELATED"/>
    <property type="match status" value="1"/>
</dbReference>
<sequence>MSSLHLALFLDPTGCHYAGWRMPSAKKVPQASEWSVLKDLTLKAEAAKFDMVFMADKLSIDDIYNRSFADAVHHRITERPEPFSVLSALGAVTEKIGLAGTVSSSFIQPFAAARTLATLDHLTGGRAAWNVVTSTSDAEASNFGQQLLSHDQRYLKAEAFIDAVRTLWDTWDDNAIIGDRENGVYAIGERIRYADIDNDWFKVKGPLNVPRSPQGHPVTIQAGGSGAFTALAARKADAIFAAEKPNLASAQQYYAQLKKQVAEQGRSPDSLKVLPGLQPIIGATQKEADDLLNELTQLHHPLATLSHLSNTMNYDWGQHKLDEAVPDIAAQLGRRERFEPMLNHARENGMTLRQFAKWVARSGFIVAGTAESLAERIATWYQERAVDGFVIMPPYVPGASDDFFTKVVPILQERGVFRSEYQADTLRGHLGLERPSRRVNRFG</sequence>
<accession>A0AB39VXX2</accession>
<dbReference type="Gene3D" id="3.20.20.30">
    <property type="entry name" value="Luciferase-like domain"/>
    <property type="match status" value="1"/>
</dbReference>
<feature type="binding site" evidence="6">
    <location>
        <position position="154"/>
    </location>
    <ligand>
        <name>FMN</name>
        <dbReference type="ChEBI" id="CHEBI:58210"/>
    </ligand>
</feature>
<reference evidence="8" key="1">
    <citation type="submission" date="2024-07" db="EMBL/GenBank/DDBJ databases">
        <authorList>
            <person name="Biller S.J."/>
        </authorList>
    </citation>
    <scope>NUCLEOTIDE SEQUENCE</scope>
    <source>
        <strain evidence="8">WC2420</strain>
    </source>
</reference>
<dbReference type="PANTHER" id="PTHR30011:SF16">
    <property type="entry name" value="C2H2 FINGER DOMAIN TRANSCRIPTION FACTOR (EUROFUNG)-RELATED"/>
    <property type="match status" value="1"/>
</dbReference>
<evidence type="ECO:0000256" key="2">
    <source>
        <dbReference type="ARBA" id="ARBA00022643"/>
    </source>
</evidence>
<feature type="binding site" evidence="6">
    <location>
        <position position="150"/>
    </location>
    <ligand>
        <name>FMN</name>
        <dbReference type="ChEBI" id="CHEBI:58210"/>
    </ligand>
</feature>
<evidence type="ECO:0000256" key="1">
    <source>
        <dbReference type="ARBA" id="ARBA00022630"/>
    </source>
</evidence>
<dbReference type="GO" id="GO:0016705">
    <property type="term" value="F:oxidoreductase activity, acting on paired donors, with incorporation or reduction of molecular oxygen"/>
    <property type="evidence" value="ECO:0007669"/>
    <property type="project" value="InterPro"/>
</dbReference>
<feature type="binding site" evidence="6">
    <location>
        <position position="225"/>
    </location>
    <ligand>
        <name>FMN</name>
        <dbReference type="ChEBI" id="CHEBI:58210"/>
    </ligand>
</feature>
<comment type="similarity">
    <text evidence="5">Belongs to the NtaA/SnaA/DszA monooxygenase family.</text>
</comment>
<feature type="domain" description="Luciferase-like" evidence="7">
    <location>
        <begin position="32"/>
        <end position="387"/>
    </location>
</feature>
<evidence type="ECO:0000259" key="7">
    <source>
        <dbReference type="Pfam" id="PF00296"/>
    </source>
</evidence>
<evidence type="ECO:0000256" key="5">
    <source>
        <dbReference type="ARBA" id="ARBA00033748"/>
    </source>
</evidence>
<dbReference type="PIRSF" id="PIRSF000337">
    <property type="entry name" value="NTA_MOA"/>
    <property type="match status" value="1"/>
</dbReference>